<dbReference type="InterPro" id="IPR032675">
    <property type="entry name" value="LRR_dom_sf"/>
</dbReference>
<dbReference type="PANTHER" id="PTHR36766">
    <property type="entry name" value="PLANT BROAD-SPECTRUM MILDEW RESISTANCE PROTEIN RPW8"/>
    <property type="match status" value="1"/>
</dbReference>
<dbReference type="PANTHER" id="PTHR36766:SF70">
    <property type="entry name" value="DISEASE RESISTANCE PROTEIN RGA4"/>
    <property type="match status" value="1"/>
</dbReference>
<dbReference type="SUPFAM" id="SSF52047">
    <property type="entry name" value="RNI-like"/>
    <property type="match status" value="1"/>
</dbReference>
<dbReference type="AlphaFoldDB" id="A0A6N2LFL0"/>
<dbReference type="Gene3D" id="3.80.10.10">
    <property type="entry name" value="Ribonuclease Inhibitor"/>
    <property type="match status" value="1"/>
</dbReference>
<accession>A0A6N2LFL0</accession>
<protein>
    <recommendedName>
        <fullName evidence="3">Rx N-terminal domain-containing protein</fullName>
    </recommendedName>
</protein>
<dbReference type="GO" id="GO:0006952">
    <property type="term" value="P:defense response"/>
    <property type="evidence" value="ECO:0007669"/>
    <property type="project" value="UniProtKB-KW"/>
</dbReference>
<evidence type="ECO:0000313" key="2">
    <source>
        <dbReference type="EMBL" id="VFU39320.1"/>
    </source>
</evidence>
<dbReference type="EMBL" id="CAADRP010001528">
    <property type="protein sequence ID" value="VFU39320.1"/>
    <property type="molecule type" value="Genomic_DNA"/>
</dbReference>
<sequence length="107" mass="12182">MNGLCCLTSLRRLDIHNCANLASLTEGVRHLTTLEEFAPLWMSRAEYIAREYPTSHVLSRLEIGYCPNLVSLPDGVQSLSNLSKLTIMVVQNWRRGARKRKERTGPR</sequence>
<keyword evidence="1" id="KW-0611">Plant defense</keyword>
<evidence type="ECO:0008006" key="3">
    <source>
        <dbReference type="Google" id="ProtNLM"/>
    </source>
</evidence>
<reference evidence="2" key="1">
    <citation type="submission" date="2019-03" db="EMBL/GenBank/DDBJ databases">
        <authorList>
            <person name="Mank J."/>
            <person name="Almeida P."/>
        </authorList>
    </citation>
    <scope>NUCLEOTIDE SEQUENCE</scope>
    <source>
        <strain evidence="2">78183</strain>
    </source>
</reference>
<gene>
    <name evidence="2" type="ORF">SVIM_LOCUS217736</name>
</gene>
<evidence type="ECO:0000256" key="1">
    <source>
        <dbReference type="ARBA" id="ARBA00022821"/>
    </source>
</evidence>
<name>A0A6N2LFL0_SALVM</name>
<organism evidence="2">
    <name type="scientific">Salix viminalis</name>
    <name type="common">Common osier</name>
    <name type="synonym">Basket willow</name>
    <dbReference type="NCBI Taxonomy" id="40686"/>
    <lineage>
        <taxon>Eukaryota</taxon>
        <taxon>Viridiplantae</taxon>
        <taxon>Streptophyta</taxon>
        <taxon>Embryophyta</taxon>
        <taxon>Tracheophyta</taxon>
        <taxon>Spermatophyta</taxon>
        <taxon>Magnoliopsida</taxon>
        <taxon>eudicotyledons</taxon>
        <taxon>Gunneridae</taxon>
        <taxon>Pentapetalae</taxon>
        <taxon>rosids</taxon>
        <taxon>fabids</taxon>
        <taxon>Malpighiales</taxon>
        <taxon>Salicaceae</taxon>
        <taxon>Saliceae</taxon>
        <taxon>Salix</taxon>
    </lineage>
</organism>
<proteinExistence type="predicted"/>